<reference evidence="2 3" key="2">
    <citation type="submission" date="2018-11" db="EMBL/GenBank/DDBJ databases">
        <authorList>
            <consortium name="Pathogen Informatics"/>
        </authorList>
    </citation>
    <scope>NUCLEOTIDE SEQUENCE [LARGE SCALE GENOMIC DNA]</scope>
</reference>
<reference evidence="4" key="1">
    <citation type="submission" date="2016-06" db="UniProtKB">
        <authorList>
            <consortium name="WormBaseParasite"/>
        </authorList>
    </citation>
    <scope>IDENTIFICATION</scope>
</reference>
<sequence length="163" mass="17954">MGTGTQETRNAGGRNMANAEKDAQMRAQECTQADYMGSAMLMVVWIWHRSSAGADGCLDPEHGNLPPCLRKVALNSFGTPGGQPAGDPSEKQPGIEPRSSRIRSEDRSIRCNNCVTNKQRPIRCDSRIQLLGLSGVTIVLHPHFGCNPFELDLELIFCRRFLN</sequence>
<dbReference type="Proteomes" id="UP000050794">
    <property type="component" value="Unassembled WGS sequence"/>
</dbReference>
<feature type="region of interest" description="Disordered" evidence="1">
    <location>
        <begin position="1"/>
        <end position="24"/>
    </location>
</feature>
<proteinExistence type="predicted"/>
<feature type="region of interest" description="Disordered" evidence="1">
    <location>
        <begin position="75"/>
        <end position="103"/>
    </location>
</feature>
<evidence type="ECO:0000313" key="3">
    <source>
        <dbReference type="Proteomes" id="UP000050794"/>
    </source>
</evidence>
<name>A0A183V033_TOXCA</name>
<evidence type="ECO:0000313" key="4">
    <source>
        <dbReference type="WBParaSite" id="TCNE_0001410301-mRNA-1"/>
    </source>
</evidence>
<gene>
    <name evidence="2" type="ORF">TCNE_LOCUS14103</name>
</gene>
<evidence type="ECO:0000256" key="1">
    <source>
        <dbReference type="SAM" id="MobiDB-lite"/>
    </source>
</evidence>
<protein>
    <submittedName>
        <fullName evidence="2 4">Uncharacterized protein</fullName>
    </submittedName>
</protein>
<dbReference type="AlphaFoldDB" id="A0A183V033"/>
<accession>A0A183V033</accession>
<keyword evidence="3" id="KW-1185">Reference proteome</keyword>
<dbReference type="WBParaSite" id="TCNE_0001410301-mRNA-1">
    <property type="protein sequence ID" value="TCNE_0001410301-mRNA-1"/>
    <property type="gene ID" value="TCNE_0001410301"/>
</dbReference>
<organism evidence="3 4">
    <name type="scientific">Toxocara canis</name>
    <name type="common">Canine roundworm</name>
    <dbReference type="NCBI Taxonomy" id="6265"/>
    <lineage>
        <taxon>Eukaryota</taxon>
        <taxon>Metazoa</taxon>
        <taxon>Ecdysozoa</taxon>
        <taxon>Nematoda</taxon>
        <taxon>Chromadorea</taxon>
        <taxon>Rhabditida</taxon>
        <taxon>Spirurina</taxon>
        <taxon>Ascaridomorpha</taxon>
        <taxon>Ascaridoidea</taxon>
        <taxon>Toxocaridae</taxon>
        <taxon>Toxocara</taxon>
    </lineage>
</organism>
<dbReference type="EMBL" id="UYWY01022066">
    <property type="protein sequence ID" value="VDM45424.1"/>
    <property type="molecule type" value="Genomic_DNA"/>
</dbReference>
<evidence type="ECO:0000313" key="2">
    <source>
        <dbReference type="EMBL" id="VDM45424.1"/>
    </source>
</evidence>